<accession>A0A427TM80</accession>
<evidence type="ECO:0000313" key="2">
    <source>
        <dbReference type="EMBL" id="RSD25462.1"/>
    </source>
</evidence>
<keyword evidence="1" id="KW-0812">Transmembrane</keyword>
<gene>
    <name evidence="2" type="ORF">EJA10_16785</name>
</gene>
<proteinExistence type="predicted"/>
<dbReference type="EMBL" id="RSFW01000019">
    <property type="protein sequence ID" value="RSD25462.1"/>
    <property type="molecule type" value="Genomic_DNA"/>
</dbReference>
<comment type="caution">
    <text evidence="2">The sequence shown here is derived from an EMBL/GenBank/DDBJ whole genome shotgun (WGS) entry which is preliminary data.</text>
</comment>
<dbReference type="RefSeq" id="WP_125481181.1">
    <property type="nucleotide sequence ID" value="NZ_RSFW01000019.1"/>
</dbReference>
<reference evidence="3" key="1">
    <citation type="submission" date="2018-12" db="EMBL/GenBank/DDBJ databases">
        <title>Bacillus chawlae sp. nov., Bacillus glennii sp. nov., and Bacillus saganii sp. nov. Isolated from the Vehicle Assembly Building at Kennedy Space Center where the Viking Spacecraft were Assembled.</title>
        <authorList>
            <person name="Seuylemezian A."/>
            <person name="Vaishampayan P."/>
        </authorList>
    </citation>
    <scope>NUCLEOTIDE SEQUENCE [LARGE SCALE GENOMIC DNA]</scope>
    <source>
        <strain evidence="3">DSM 13966</strain>
    </source>
</reference>
<sequence>MDNWLFIFIANLLGGIFVFYLLSFLFSGFNIDSSFFIGIFLFIQLSFITTLIFHLMHRVNQLEKEARKREAQ</sequence>
<keyword evidence="1" id="KW-1133">Transmembrane helix</keyword>
<evidence type="ECO:0000256" key="1">
    <source>
        <dbReference type="SAM" id="Phobius"/>
    </source>
</evidence>
<organism evidence="2 3">
    <name type="scientific">Mesobacillus subterraneus</name>
    <dbReference type="NCBI Taxonomy" id="285983"/>
    <lineage>
        <taxon>Bacteria</taxon>
        <taxon>Bacillati</taxon>
        <taxon>Bacillota</taxon>
        <taxon>Bacilli</taxon>
        <taxon>Bacillales</taxon>
        <taxon>Bacillaceae</taxon>
        <taxon>Mesobacillus</taxon>
    </lineage>
</organism>
<protein>
    <submittedName>
        <fullName evidence="2">Uncharacterized protein</fullName>
    </submittedName>
</protein>
<evidence type="ECO:0000313" key="3">
    <source>
        <dbReference type="Proteomes" id="UP000279911"/>
    </source>
</evidence>
<name>A0A427TM80_9BACI</name>
<dbReference type="OrthoDB" id="2972944at2"/>
<feature type="transmembrane region" description="Helical" evidence="1">
    <location>
        <begin position="5"/>
        <end position="29"/>
    </location>
</feature>
<keyword evidence="1" id="KW-0472">Membrane</keyword>
<feature type="transmembrane region" description="Helical" evidence="1">
    <location>
        <begin position="35"/>
        <end position="55"/>
    </location>
</feature>
<dbReference type="AlphaFoldDB" id="A0A427TM80"/>
<dbReference type="Proteomes" id="UP000279911">
    <property type="component" value="Unassembled WGS sequence"/>
</dbReference>